<evidence type="ECO:0000313" key="1">
    <source>
        <dbReference type="EMBL" id="KAH6886806.1"/>
    </source>
</evidence>
<comment type="caution">
    <text evidence="1">The sequence shown here is derived from an EMBL/GenBank/DDBJ whole genome shotgun (WGS) entry which is preliminary data.</text>
</comment>
<keyword evidence="2" id="KW-1185">Reference proteome</keyword>
<accession>A0A9P8W0V6</accession>
<proteinExistence type="predicted"/>
<sequence length="208" mass="22783">MAVTEFVFPRLTKDPHLLQGLKTALPPAAKAAFSDVPGLLSYHRGRIVKAQNISEGTGLEHSGLAIVLEWEDIASFNSFWISDKFASFRETMKPYLLGPVAPDLFCSKSQIESGGTTTNKYLQYVKVSRTRASDSEVESAWQALVSSLEKKAKSVFSAWGAQDTNAFAGVLGWDSLEDFEAATQTPTTERCLKNMSAYGLVSSYLLEV</sequence>
<dbReference type="EMBL" id="JAGPYM010000015">
    <property type="protein sequence ID" value="KAH6886806.1"/>
    <property type="molecule type" value="Genomic_DNA"/>
</dbReference>
<dbReference type="AlphaFoldDB" id="A0A9P8W0V6"/>
<reference evidence="1 2" key="1">
    <citation type="journal article" date="2021" name="Nat. Commun.">
        <title>Genetic determinants of endophytism in the Arabidopsis root mycobiome.</title>
        <authorList>
            <person name="Mesny F."/>
            <person name="Miyauchi S."/>
            <person name="Thiergart T."/>
            <person name="Pickel B."/>
            <person name="Atanasova L."/>
            <person name="Karlsson M."/>
            <person name="Huettel B."/>
            <person name="Barry K.W."/>
            <person name="Haridas S."/>
            <person name="Chen C."/>
            <person name="Bauer D."/>
            <person name="Andreopoulos W."/>
            <person name="Pangilinan J."/>
            <person name="LaButti K."/>
            <person name="Riley R."/>
            <person name="Lipzen A."/>
            <person name="Clum A."/>
            <person name="Drula E."/>
            <person name="Henrissat B."/>
            <person name="Kohler A."/>
            <person name="Grigoriev I.V."/>
            <person name="Martin F.M."/>
            <person name="Hacquard S."/>
        </authorList>
    </citation>
    <scope>NUCLEOTIDE SEQUENCE [LARGE SCALE GENOMIC DNA]</scope>
    <source>
        <strain evidence="1 2">MPI-CAGE-CH-0241</strain>
    </source>
</reference>
<gene>
    <name evidence="1" type="ORF">B0T10DRAFT_563042</name>
</gene>
<protein>
    <submittedName>
        <fullName evidence="1">Uncharacterized protein</fullName>
    </submittedName>
</protein>
<dbReference type="Proteomes" id="UP000777438">
    <property type="component" value="Unassembled WGS sequence"/>
</dbReference>
<organism evidence="1 2">
    <name type="scientific">Thelonectria olida</name>
    <dbReference type="NCBI Taxonomy" id="1576542"/>
    <lineage>
        <taxon>Eukaryota</taxon>
        <taxon>Fungi</taxon>
        <taxon>Dikarya</taxon>
        <taxon>Ascomycota</taxon>
        <taxon>Pezizomycotina</taxon>
        <taxon>Sordariomycetes</taxon>
        <taxon>Hypocreomycetidae</taxon>
        <taxon>Hypocreales</taxon>
        <taxon>Nectriaceae</taxon>
        <taxon>Thelonectria</taxon>
    </lineage>
</organism>
<evidence type="ECO:0000313" key="2">
    <source>
        <dbReference type="Proteomes" id="UP000777438"/>
    </source>
</evidence>
<dbReference type="OrthoDB" id="4425169at2759"/>
<name>A0A9P8W0V6_9HYPO</name>